<evidence type="ECO:0000313" key="1">
    <source>
        <dbReference type="EMBL" id="SON49230.1"/>
    </source>
</evidence>
<dbReference type="Proteomes" id="UP000235828">
    <property type="component" value="Chromosome A"/>
</dbReference>
<dbReference type="PANTHER" id="PTHR37519:SF1">
    <property type="entry name" value="DIHYDROXYBIPHENYL DIOXYGENASE DOMAIN-CONTAINING PROTEIN"/>
    <property type="match status" value="1"/>
</dbReference>
<proteinExistence type="predicted"/>
<dbReference type="PANTHER" id="PTHR37519">
    <property type="match status" value="1"/>
</dbReference>
<dbReference type="Gene3D" id="3.10.180.10">
    <property type="entry name" value="2,3-Dihydroxybiphenyl 1,2-Dioxygenase, domain 1"/>
    <property type="match status" value="1"/>
</dbReference>
<dbReference type="InterPro" id="IPR010393">
    <property type="entry name" value="DUF991_YecM-like"/>
</dbReference>
<dbReference type="EMBL" id="LT960611">
    <property type="protein sequence ID" value="SON49230.1"/>
    <property type="molecule type" value="Genomic_DNA"/>
</dbReference>
<sequence>MMLNSLERAELAPKQMIERLPTFMAKVTQLLDRLDVDLTSVQADHLAMRINEQELAENAHKVWQEHGRVISDAQINGRSIIVLEFNEPLIASTWAVECLELPYPAPGKIYPHQDWEHIEFVIPSNAETAEAYFADIKQKFPTLSQALERHPEIDVKLSSPKGDGERLNNPTVAFKHQGICIKLHPHPLKAIVESEQG</sequence>
<dbReference type="GO" id="GO:0005829">
    <property type="term" value="C:cytosol"/>
    <property type="evidence" value="ECO:0007669"/>
    <property type="project" value="TreeGrafter"/>
</dbReference>
<evidence type="ECO:0008006" key="3">
    <source>
        <dbReference type="Google" id="ProtNLM"/>
    </source>
</evidence>
<accession>A0A2N8ZBD6</accession>
<dbReference type="Pfam" id="PF06185">
    <property type="entry name" value="YecM"/>
    <property type="match status" value="1"/>
</dbReference>
<dbReference type="SUPFAM" id="SSF54593">
    <property type="entry name" value="Glyoxalase/Bleomycin resistance protein/Dihydroxybiphenyl dioxygenase"/>
    <property type="match status" value="1"/>
</dbReference>
<keyword evidence="2" id="KW-1185">Reference proteome</keyword>
<gene>
    <name evidence="1" type="ORF">VTAP4600_A1251</name>
</gene>
<dbReference type="InterPro" id="IPR029068">
    <property type="entry name" value="Glyas_Bleomycin-R_OHBP_Dase"/>
</dbReference>
<evidence type="ECO:0000313" key="2">
    <source>
        <dbReference type="Proteomes" id="UP000235828"/>
    </source>
</evidence>
<dbReference type="KEGG" id="vta:A1251"/>
<organism evidence="1 2">
    <name type="scientific">Vibrio tapetis subsp. tapetis</name>
    <dbReference type="NCBI Taxonomy" id="1671868"/>
    <lineage>
        <taxon>Bacteria</taxon>
        <taxon>Pseudomonadati</taxon>
        <taxon>Pseudomonadota</taxon>
        <taxon>Gammaproteobacteria</taxon>
        <taxon>Vibrionales</taxon>
        <taxon>Vibrionaceae</taxon>
        <taxon>Vibrio</taxon>
    </lineage>
</organism>
<reference evidence="1 2" key="1">
    <citation type="submission" date="2017-10" db="EMBL/GenBank/DDBJ databases">
        <authorList>
            <person name="Banno H."/>
            <person name="Chua N.-H."/>
        </authorList>
    </citation>
    <scope>NUCLEOTIDE SEQUENCE [LARGE SCALE GENOMIC DNA]</scope>
    <source>
        <strain evidence="1">Vibrio tapetis CECT4600</strain>
    </source>
</reference>
<name>A0A2N8ZBD6_9VIBR</name>
<dbReference type="NCBIfam" id="NF008683">
    <property type="entry name" value="PRK11700.1-6"/>
    <property type="match status" value="1"/>
</dbReference>
<protein>
    <recommendedName>
        <fullName evidence="3">Metal-binding enzyme</fullName>
    </recommendedName>
</protein>
<dbReference type="AlphaFoldDB" id="A0A2N8ZBD6"/>